<dbReference type="PANTHER" id="PTHR23502">
    <property type="entry name" value="MAJOR FACILITATOR SUPERFAMILY"/>
    <property type="match status" value="1"/>
</dbReference>
<evidence type="ECO:0000256" key="1">
    <source>
        <dbReference type="ARBA" id="ARBA00004141"/>
    </source>
</evidence>
<feature type="domain" description="Major facilitator superfamily (MFS) profile" evidence="6">
    <location>
        <begin position="69"/>
        <end position="521"/>
    </location>
</feature>
<sequence>MGFGGILEDSHLPHVPGTVILNEEAAHSERITRALRHGKGRNAGVVLAPQPSEDPNDPLNWSNTKKITIVTIQALGVILYAGTVGPLLNAGLSTISNDFGVPIGDITVISGYQLLVAGCFGPPVCAFSRKYGKRPLFVLSSILGVVGTIIGSVSNSLDSLLAARIVQGFAIAAYESLVITVIGDLFFVHERGLYASIVNFLICGISNFSSVITGTIVTNLGWKYLFHILNAFVALQLILLFLFCPETSYVRDKQYDTDEIANVDFEKLGEAEHRDELEKTVTSGSRVTALPAPKTFRQELAIFTGVYTDENLFQLTIGSFAVWTNVAAAWVIIAVGGSTVLFVAVAFVLAQIFTLPPYNLNASGVGYLSLGPFVGAIIGSLIMGFVLDPLIKWFSKRNVGTYEPEYRLVVMLGGLLMGGGLIAWGYMAEHGINLYACATVHGIILVGVVSICTAATAYALDAYRDMSNEIFIAIMLFKNVVLYGFSEFVNNWTASAGPFVVYSVFGGIGLAIALAAIPIYVFGKKYRSFWARHNLLEKFGVKTHAEI</sequence>
<dbReference type="PROSITE" id="PS50850">
    <property type="entry name" value="MFS"/>
    <property type="match status" value="1"/>
</dbReference>
<protein>
    <recommendedName>
        <fullName evidence="6">Major facilitator superfamily (MFS) profile domain-containing protein</fullName>
    </recommendedName>
</protein>
<dbReference type="Gene3D" id="1.20.1250.20">
    <property type="entry name" value="MFS general substrate transporter like domains"/>
    <property type="match status" value="1"/>
</dbReference>
<comment type="subcellular location">
    <subcellularLocation>
        <location evidence="1">Membrane</location>
        <topology evidence="1">Multi-pass membrane protein</topology>
    </subcellularLocation>
</comment>
<accession>A0A9N8KBH2</accession>
<comment type="caution">
    <text evidence="7">The sequence shown here is derived from an EMBL/GenBank/DDBJ whole genome shotgun (WGS) entry which is preliminary data.</text>
</comment>
<dbReference type="OrthoDB" id="2585655at2759"/>
<dbReference type="InterPro" id="IPR036259">
    <property type="entry name" value="MFS_trans_sf"/>
</dbReference>
<dbReference type="SUPFAM" id="SSF103473">
    <property type="entry name" value="MFS general substrate transporter"/>
    <property type="match status" value="1"/>
</dbReference>
<dbReference type="EMBL" id="CAIJEO010000011">
    <property type="protein sequence ID" value="CAD0099881.1"/>
    <property type="molecule type" value="Genomic_DNA"/>
</dbReference>
<gene>
    <name evidence="7" type="ORF">AWRI4233_LOCUS8706</name>
</gene>
<feature type="transmembrane region" description="Helical" evidence="5">
    <location>
        <begin position="136"/>
        <end position="153"/>
    </location>
</feature>
<keyword evidence="2 5" id="KW-0812">Transmembrane</keyword>
<feature type="transmembrane region" description="Helical" evidence="5">
    <location>
        <begin position="327"/>
        <end position="353"/>
    </location>
</feature>
<evidence type="ECO:0000259" key="6">
    <source>
        <dbReference type="PROSITE" id="PS50850"/>
    </source>
</evidence>
<dbReference type="Proteomes" id="UP000714618">
    <property type="component" value="Unassembled WGS sequence"/>
</dbReference>
<dbReference type="Pfam" id="PF07690">
    <property type="entry name" value="MFS_1"/>
    <property type="match status" value="1"/>
</dbReference>
<keyword evidence="3 5" id="KW-1133">Transmembrane helix</keyword>
<keyword evidence="8" id="KW-1185">Reference proteome</keyword>
<evidence type="ECO:0000313" key="8">
    <source>
        <dbReference type="Proteomes" id="UP000714618"/>
    </source>
</evidence>
<feature type="transmembrane region" description="Helical" evidence="5">
    <location>
        <begin position="470"/>
        <end position="489"/>
    </location>
</feature>
<evidence type="ECO:0000256" key="3">
    <source>
        <dbReference type="ARBA" id="ARBA00022989"/>
    </source>
</evidence>
<keyword evidence="4 5" id="KW-0472">Membrane</keyword>
<feature type="transmembrane region" description="Helical" evidence="5">
    <location>
        <begin position="224"/>
        <end position="244"/>
    </location>
</feature>
<feature type="transmembrane region" description="Helical" evidence="5">
    <location>
        <begin position="365"/>
        <end position="387"/>
    </location>
</feature>
<evidence type="ECO:0000256" key="5">
    <source>
        <dbReference type="SAM" id="Phobius"/>
    </source>
</evidence>
<organism evidence="7 8">
    <name type="scientific">Aureobasidium mustum</name>
    <dbReference type="NCBI Taxonomy" id="2773714"/>
    <lineage>
        <taxon>Eukaryota</taxon>
        <taxon>Fungi</taxon>
        <taxon>Dikarya</taxon>
        <taxon>Ascomycota</taxon>
        <taxon>Pezizomycotina</taxon>
        <taxon>Dothideomycetes</taxon>
        <taxon>Dothideomycetidae</taxon>
        <taxon>Dothideales</taxon>
        <taxon>Saccotheciaceae</taxon>
        <taxon>Aureobasidium</taxon>
    </lineage>
</organism>
<feature type="transmembrane region" description="Helical" evidence="5">
    <location>
        <begin position="408"/>
        <end position="426"/>
    </location>
</feature>
<evidence type="ECO:0000313" key="7">
    <source>
        <dbReference type="EMBL" id="CAD0099881.1"/>
    </source>
</evidence>
<dbReference type="InterPro" id="IPR011701">
    <property type="entry name" value="MFS"/>
</dbReference>
<dbReference type="InterPro" id="IPR020846">
    <property type="entry name" value="MFS_dom"/>
</dbReference>
<reference evidence="7" key="1">
    <citation type="submission" date="2020-06" db="EMBL/GenBank/DDBJ databases">
        <authorList>
            <person name="Onetto C."/>
        </authorList>
    </citation>
    <scope>NUCLEOTIDE SEQUENCE</scope>
</reference>
<dbReference type="GO" id="GO:0005886">
    <property type="term" value="C:plasma membrane"/>
    <property type="evidence" value="ECO:0007669"/>
    <property type="project" value="TreeGrafter"/>
</dbReference>
<feature type="transmembrane region" description="Helical" evidence="5">
    <location>
        <begin position="501"/>
        <end position="522"/>
    </location>
</feature>
<feature type="transmembrane region" description="Helical" evidence="5">
    <location>
        <begin position="194"/>
        <end position="218"/>
    </location>
</feature>
<evidence type="ECO:0000256" key="4">
    <source>
        <dbReference type="ARBA" id="ARBA00023136"/>
    </source>
</evidence>
<feature type="transmembrane region" description="Helical" evidence="5">
    <location>
        <begin position="165"/>
        <end position="187"/>
    </location>
</feature>
<dbReference type="PANTHER" id="PTHR23502:SF29">
    <property type="entry name" value="TRANSPORTER, PUTATIVE (AFU_ORTHOLOGUE AFUA_6G06680)-RELATED"/>
    <property type="match status" value="1"/>
</dbReference>
<feature type="transmembrane region" description="Helical" evidence="5">
    <location>
        <begin position="432"/>
        <end position="458"/>
    </location>
</feature>
<dbReference type="AlphaFoldDB" id="A0A9N8KBH2"/>
<dbReference type="GO" id="GO:0022857">
    <property type="term" value="F:transmembrane transporter activity"/>
    <property type="evidence" value="ECO:0007669"/>
    <property type="project" value="InterPro"/>
</dbReference>
<name>A0A9N8KBH2_9PEZI</name>
<evidence type="ECO:0000256" key="2">
    <source>
        <dbReference type="ARBA" id="ARBA00022692"/>
    </source>
</evidence>
<proteinExistence type="predicted"/>